<evidence type="ECO:0000313" key="2">
    <source>
        <dbReference type="EMBL" id="OWA52197.1"/>
    </source>
</evidence>
<feature type="compositionally biased region" description="Basic and acidic residues" evidence="1">
    <location>
        <begin position="70"/>
        <end position="86"/>
    </location>
</feature>
<dbReference type="EMBL" id="MTYJ01000255">
    <property type="protein sequence ID" value="OWA52197.1"/>
    <property type="molecule type" value="Genomic_DNA"/>
</dbReference>
<feature type="region of interest" description="Disordered" evidence="1">
    <location>
        <begin position="1"/>
        <end position="21"/>
    </location>
</feature>
<feature type="region of interest" description="Disordered" evidence="1">
    <location>
        <begin position="65"/>
        <end position="105"/>
    </location>
</feature>
<comment type="caution">
    <text evidence="2">The sequence shown here is derived from an EMBL/GenBank/DDBJ whole genome shotgun (WGS) entry which is preliminary data.</text>
</comment>
<evidence type="ECO:0000256" key="1">
    <source>
        <dbReference type="SAM" id="MobiDB-lite"/>
    </source>
</evidence>
<proteinExistence type="predicted"/>
<dbReference type="Proteomes" id="UP000192578">
    <property type="component" value="Unassembled WGS sequence"/>
</dbReference>
<evidence type="ECO:0000313" key="3">
    <source>
        <dbReference type="Proteomes" id="UP000192578"/>
    </source>
</evidence>
<sequence>MSKKKTESCWSRRTSADDEERRRIRLADRAAVNNQCHTEQRHRVNAILQQEAKKLSSLKYYKAATANNSGRDERTRQEIATEDQRSTRTRTSTQTKPELVPRNMS</sequence>
<reference evidence="3" key="1">
    <citation type="submission" date="2017-01" db="EMBL/GenBank/DDBJ databases">
        <title>Comparative genomics of anhydrobiosis in the tardigrade Hypsibius dujardini.</title>
        <authorList>
            <person name="Yoshida Y."/>
            <person name="Koutsovoulos G."/>
            <person name="Laetsch D."/>
            <person name="Stevens L."/>
            <person name="Kumar S."/>
            <person name="Horikawa D."/>
            <person name="Ishino K."/>
            <person name="Komine S."/>
            <person name="Tomita M."/>
            <person name="Blaxter M."/>
            <person name="Arakawa K."/>
        </authorList>
    </citation>
    <scope>NUCLEOTIDE SEQUENCE [LARGE SCALE GENOMIC DNA]</scope>
    <source>
        <strain evidence="3">Z151</strain>
    </source>
</reference>
<name>A0A9X6NDM2_HYPEX</name>
<keyword evidence="3" id="KW-1185">Reference proteome</keyword>
<accession>A0A9X6NDM2</accession>
<gene>
    <name evidence="2" type="ORF">BV898_16656</name>
</gene>
<dbReference type="AlphaFoldDB" id="A0A9X6NDM2"/>
<protein>
    <submittedName>
        <fullName evidence="2">Uncharacterized protein</fullName>
    </submittedName>
</protein>
<organism evidence="2 3">
    <name type="scientific">Hypsibius exemplaris</name>
    <name type="common">Freshwater tardigrade</name>
    <dbReference type="NCBI Taxonomy" id="2072580"/>
    <lineage>
        <taxon>Eukaryota</taxon>
        <taxon>Metazoa</taxon>
        <taxon>Ecdysozoa</taxon>
        <taxon>Tardigrada</taxon>
        <taxon>Eutardigrada</taxon>
        <taxon>Parachela</taxon>
        <taxon>Hypsibioidea</taxon>
        <taxon>Hypsibiidae</taxon>
        <taxon>Hypsibius</taxon>
    </lineage>
</organism>